<sequence>MQMASLVNSFMLQLILRPQRLSMWIQRQPQATTEALLGPYYGKKDKACRIGLYALMANGMFTLHPKELGRHAQLYCVHAVCSGGVDVPVLFAIIQKRTEREYRVMFKHLKDQLDKFEGENYLPKKIKWTSTGVQ</sequence>
<protein>
    <submittedName>
        <fullName evidence="1">Uncharacterized protein</fullName>
    </submittedName>
</protein>
<proteinExistence type="predicted"/>
<evidence type="ECO:0000313" key="1">
    <source>
        <dbReference type="EMBL" id="CAJ0590617.1"/>
    </source>
</evidence>
<comment type="caution">
    <text evidence="1">The sequence shown here is derived from an EMBL/GenBank/DDBJ whole genome shotgun (WGS) entry which is preliminary data.</text>
</comment>
<dbReference type="AlphaFoldDB" id="A0AA36GDX5"/>
<organism evidence="1 2">
    <name type="scientific">Cylicocyclus nassatus</name>
    <name type="common">Nematode worm</name>
    <dbReference type="NCBI Taxonomy" id="53992"/>
    <lineage>
        <taxon>Eukaryota</taxon>
        <taxon>Metazoa</taxon>
        <taxon>Ecdysozoa</taxon>
        <taxon>Nematoda</taxon>
        <taxon>Chromadorea</taxon>
        <taxon>Rhabditida</taxon>
        <taxon>Rhabditina</taxon>
        <taxon>Rhabditomorpha</taxon>
        <taxon>Strongyloidea</taxon>
        <taxon>Strongylidae</taxon>
        <taxon>Cylicocyclus</taxon>
    </lineage>
</organism>
<name>A0AA36GDX5_CYLNA</name>
<dbReference type="EMBL" id="CATQJL010000001">
    <property type="protein sequence ID" value="CAJ0590617.1"/>
    <property type="molecule type" value="Genomic_DNA"/>
</dbReference>
<dbReference type="Proteomes" id="UP001176961">
    <property type="component" value="Unassembled WGS sequence"/>
</dbReference>
<reference evidence="1" key="1">
    <citation type="submission" date="2023-07" db="EMBL/GenBank/DDBJ databases">
        <authorList>
            <consortium name="CYATHOMIX"/>
        </authorList>
    </citation>
    <scope>NUCLEOTIDE SEQUENCE</scope>
    <source>
        <strain evidence="1">N/A</strain>
    </source>
</reference>
<evidence type="ECO:0000313" key="2">
    <source>
        <dbReference type="Proteomes" id="UP001176961"/>
    </source>
</evidence>
<accession>A0AA36GDX5</accession>
<gene>
    <name evidence="1" type="ORF">CYNAS_LOCUS2600</name>
</gene>
<keyword evidence="2" id="KW-1185">Reference proteome</keyword>